<dbReference type="EMBL" id="PTRA01000005">
    <property type="protein sequence ID" value="PQA54902.1"/>
    <property type="molecule type" value="Genomic_DNA"/>
</dbReference>
<dbReference type="InterPro" id="IPR027417">
    <property type="entry name" value="P-loop_NTPase"/>
</dbReference>
<protein>
    <submittedName>
        <fullName evidence="2">ATPase</fullName>
    </submittedName>
</protein>
<feature type="domain" description="NadR/Ttd14 AAA" evidence="1">
    <location>
        <begin position="3"/>
        <end position="165"/>
    </location>
</feature>
<dbReference type="RefSeq" id="WP_104715229.1">
    <property type="nucleotide sequence ID" value="NZ_PTRA01000005.1"/>
</dbReference>
<name>A0A2S7IGI8_9BACT</name>
<dbReference type="CDD" id="cd02019">
    <property type="entry name" value="NK"/>
    <property type="match status" value="1"/>
</dbReference>
<evidence type="ECO:0000313" key="2">
    <source>
        <dbReference type="EMBL" id="PQA54902.1"/>
    </source>
</evidence>
<gene>
    <name evidence="2" type="ORF">C5O19_20330</name>
</gene>
<evidence type="ECO:0000259" key="1">
    <source>
        <dbReference type="Pfam" id="PF13521"/>
    </source>
</evidence>
<comment type="caution">
    <text evidence="2">The sequence shown here is derived from an EMBL/GenBank/DDBJ whole genome shotgun (WGS) entry which is preliminary data.</text>
</comment>
<dbReference type="Pfam" id="PF13521">
    <property type="entry name" value="AAA_28"/>
    <property type="match status" value="1"/>
</dbReference>
<evidence type="ECO:0000313" key="3">
    <source>
        <dbReference type="Proteomes" id="UP000239590"/>
    </source>
</evidence>
<accession>A0A2S7IGI8</accession>
<dbReference type="AlphaFoldDB" id="A0A2S7IGI8"/>
<dbReference type="Proteomes" id="UP000239590">
    <property type="component" value="Unassembled WGS sequence"/>
</dbReference>
<proteinExistence type="predicted"/>
<dbReference type="OrthoDB" id="5638848at2"/>
<sequence>MQRIIISGGPGAGKSTLLEALQDRGYSTSAEVSRLLIQEQVQLDSKRVPWNDLSGFAGLALERMQRAYQQAQGPLTFFDRGIPDILAYLRVGNIPVEPEWIQVARQYPYAPWVLMAPPWKEIYVNDAERWQTFAEATRLYETLSEVYQSLGYQLIVLPQVSVAERVAFVESILEKGSLPDFIPESGFCQSGKLRVSDPTISS</sequence>
<dbReference type="InterPro" id="IPR038727">
    <property type="entry name" value="NadR/Ttd14_AAA_dom"/>
</dbReference>
<reference evidence="3" key="1">
    <citation type="submission" date="2018-02" db="EMBL/GenBank/DDBJ databases">
        <title>Genome sequencing of Solimonas sp. HR-BB.</title>
        <authorList>
            <person name="Lee Y."/>
            <person name="Jeon C.O."/>
        </authorList>
    </citation>
    <scope>NUCLEOTIDE SEQUENCE [LARGE SCALE GENOMIC DNA]</scope>
    <source>
        <strain evidence="3">HR-U</strain>
    </source>
</reference>
<dbReference type="SUPFAM" id="SSF52540">
    <property type="entry name" value="P-loop containing nucleoside triphosphate hydrolases"/>
    <property type="match status" value="1"/>
</dbReference>
<keyword evidence="3" id="KW-1185">Reference proteome</keyword>
<organism evidence="2 3">
    <name type="scientific">Siphonobacter curvatus</name>
    <dbReference type="NCBI Taxonomy" id="2094562"/>
    <lineage>
        <taxon>Bacteria</taxon>
        <taxon>Pseudomonadati</taxon>
        <taxon>Bacteroidota</taxon>
        <taxon>Cytophagia</taxon>
        <taxon>Cytophagales</taxon>
        <taxon>Cytophagaceae</taxon>
        <taxon>Siphonobacter</taxon>
    </lineage>
</organism>
<dbReference type="Gene3D" id="3.40.50.300">
    <property type="entry name" value="P-loop containing nucleotide triphosphate hydrolases"/>
    <property type="match status" value="1"/>
</dbReference>